<evidence type="ECO:0000313" key="2">
    <source>
        <dbReference type="Proteomes" id="UP000315369"/>
    </source>
</evidence>
<dbReference type="AlphaFoldDB" id="A0A540WYC2"/>
<dbReference type="RefSeq" id="WP_141644837.1">
    <property type="nucleotide sequence ID" value="NZ_VIFM01000100.1"/>
</dbReference>
<dbReference type="EMBL" id="VIFM01000100">
    <property type="protein sequence ID" value="TQF13424.1"/>
    <property type="molecule type" value="Genomic_DNA"/>
</dbReference>
<gene>
    <name evidence="1" type="ORF">FJV41_23835</name>
</gene>
<name>A0A540WYC2_9BACT</name>
<sequence length="113" mass="11785">MATPLDLISTVQQLLQALARLEELAAQCPALSGILAELHSVTSQARHDLESIAAGAGILMARSPAQAGCSNVAGTVRVLTEAAELVQALHAGLPTRRATITLFPHRSSSQTHL</sequence>
<comment type="caution">
    <text evidence="1">The sequence shown here is derived from an EMBL/GenBank/DDBJ whole genome shotgun (WGS) entry which is preliminary data.</text>
</comment>
<keyword evidence="2" id="KW-1185">Reference proteome</keyword>
<organism evidence="1 2">
    <name type="scientific">Myxococcus llanfairpwllgwyngyllgogerychwyrndrobwllllantysiliogogogochensis</name>
    <dbReference type="NCBI Taxonomy" id="2590453"/>
    <lineage>
        <taxon>Bacteria</taxon>
        <taxon>Pseudomonadati</taxon>
        <taxon>Myxococcota</taxon>
        <taxon>Myxococcia</taxon>
        <taxon>Myxococcales</taxon>
        <taxon>Cystobacterineae</taxon>
        <taxon>Myxococcaceae</taxon>
        <taxon>Myxococcus</taxon>
    </lineage>
</organism>
<accession>A0A540WYC2</accession>
<proteinExistence type="predicted"/>
<reference evidence="1 2" key="1">
    <citation type="submission" date="2019-06" db="EMBL/GenBank/DDBJ databases">
        <authorList>
            <person name="Livingstone P."/>
            <person name="Whitworth D."/>
        </authorList>
    </citation>
    <scope>NUCLEOTIDE SEQUENCE [LARGE SCALE GENOMIC DNA]</scope>
    <source>
        <strain evidence="1 2">AM401</strain>
    </source>
</reference>
<protein>
    <submittedName>
        <fullName evidence="1">Uncharacterized protein</fullName>
    </submittedName>
</protein>
<evidence type="ECO:0000313" key="1">
    <source>
        <dbReference type="EMBL" id="TQF13424.1"/>
    </source>
</evidence>
<dbReference type="Proteomes" id="UP000315369">
    <property type="component" value="Unassembled WGS sequence"/>
</dbReference>